<evidence type="ECO:0000313" key="2">
    <source>
        <dbReference type="EMBL" id="KAK3354405.1"/>
    </source>
</evidence>
<dbReference type="AlphaFoldDB" id="A0AAE0JN65"/>
<sequence>MSTTANSATPNRPKSLDEILSHLKTFVDRLRDKGKTQEHEQFNPIYQSLYTWNKSNPERIYDAYETTKLNGLWTEYFQPKKGARGEYDPFGNGTGGQKYKTRLLGKGTEIGEEVTAIITGGTRQQPQRQTNTNTHTHTTVYDGGVCQTCDENGGGSYGENVPAEERHN</sequence>
<dbReference type="GeneID" id="87867351"/>
<comment type="caution">
    <text evidence="2">The sequence shown here is derived from an EMBL/GenBank/DDBJ whole genome shotgun (WGS) entry which is preliminary data.</text>
</comment>
<accession>A0AAE0JN65</accession>
<gene>
    <name evidence="2" type="ORF">B0H65DRAFT_562344</name>
</gene>
<protein>
    <submittedName>
        <fullName evidence="2">Uncharacterized protein</fullName>
    </submittedName>
</protein>
<dbReference type="Proteomes" id="UP001278500">
    <property type="component" value="Unassembled WGS sequence"/>
</dbReference>
<keyword evidence="3" id="KW-1185">Reference proteome</keyword>
<name>A0AAE0JN65_9PEZI</name>
<organism evidence="2 3">
    <name type="scientific">Neurospora tetraspora</name>
    <dbReference type="NCBI Taxonomy" id="94610"/>
    <lineage>
        <taxon>Eukaryota</taxon>
        <taxon>Fungi</taxon>
        <taxon>Dikarya</taxon>
        <taxon>Ascomycota</taxon>
        <taxon>Pezizomycotina</taxon>
        <taxon>Sordariomycetes</taxon>
        <taxon>Sordariomycetidae</taxon>
        <taxon>Sordariales</taxon>
        <taxon>Sordariaceae</taxon>
        <taxon>Neurospora</taxon>
    </lineage>
</organism>
<dbReference type="RefSeq" id="XP_062685783.1">
    <property type="nucleotide sequence ID" value="XM_062830197.1"/>
</dbReference>
<reference evidence="2" key="1">
    <citation type="journal article" date="2023" name="Mol. Phylogenet. Evol.">
        <title>Genome-scale phylogeny and comparative genomics of the fungal order Sordariales.</title>
        <authorList>
            <person name="Hensen N."/>
            <person name="Bonometti L."/>
            <person name="Westerberg I."/>
            <person name="Brannstrom I.O."/>
            <person name="Guillou S."/>
            <person name="Cros-Aarteil S."/>
            <person name="Calhoun S."/>
            <person name="Haridas S."/>
            <person name="Kuo A."/>
            <person name="Mondo S."/>
            <person name="Pangilinan J."/>
            <person name="Riley R."/>
            <person name="LaButti K."/>
            <person name="Andreopoulos B."/>
            <person name="Lipzen A."/>
            <person name="Chen C."/>
            <person name="Yan M."/>
            <person name="Daum C."/>
            <person name="Ng V."/>
            <person name="Clum A."/>
            <person name="Steindorff A."/>
            <person name="Ohm R.A."/>
            <person name="Martin F."/>
            <person name="Silar P."/>
            <person name="Natvig D.O."/>
            <person name="Lalanne C."/>
            <person name="Gautier V."/>
            <person name="Ament-Velasquez S.L."/>
            <person name="Kruys A."/>
            <person name="Hutchinson M.I."/>
            <person name="Powell A.J."/>
            <person name="Barry K."/>
            <person name="Miller A.N."/>
            <person name="Grigoriev I.V."/>
            <person name="Debuchy R."/>
            <person name="Gladieux P."/>
            <person name="Hiltunen Thoren M."/>
            <person name="Johannesson H."/>
        </authorList>
    </citation>
    <scope>NUCLEOTIDE SEQUENCE</scope>
    <source>
        <strain evidence="2">CBS 560.94</strain>
    </source>
</reference>
<evidence type="ECO:0000313" key="3">
    <source>
        <dbReference type="Proteomes" id="UP001278500"/>
    </source>
</evidence>
<feature type="compositionally biased region" description="Low complexity" evidence="1">
    <location>
        <begin position="122"/>
        <end position="139"/>
    </location>
</feature>
<evidence type="ECO:0000256" key="1">
    <source>
        <dbReference type="SAM" id="MobiDB-lite"/>
    </source>
</evidence>
<feature type="region of interest" description="Disordered" evidence="1">
    <location>
        <begin position="122"/>
        <end position="142"/>
    </location>
</feature>
<dbReference type="EMBL" id="JAUEPP010000001">
    <property type="protein sequence ID" value="KAK3354405.1"/>
    <property type="molecule type" value="Genomic_DNA"/>
</dbReference>
<proteinExistence type="predicted"/>
<reference evidence="2" key="2">
    <citation type="submission" date="2023-06" db="EMBL/GenBank/DDBJ databases">
        <authorList>
            <consortium name="Lawrence Berkeley National Laboratory"/>
            <person name="Haridas S."/>
            <person name="Hensen N."/>
            <person name="Bonometti L."/>
            <person name="Westerberg I."/>
            <person name="Brannstrom I.O."/>
            <person name="Guillou S."/>
            <person name="Cros-Aarteil S."/>
            <person name="Calhoun S."/>
            <person name="Kuo A."/>
            <person name="Mondo S."/>
            <person name="Pangilinan J."/>
            <person name="Riley R."/>
            <person name="Labutti K."/>
            <person name="Andreopoulos B."/>
            <person name="Lipzen A."/>
            <person name="Chen C."/>
            <person name="Yanf M."/>
            <person name="Daum C."/>
            <person name="Ng V."/>
            <person name="Clum A."/>
            <person name="Steindorff A."/>
            <person name="Ohm R."/>
            <person name="Martin F."/>
            <person name="Silar P."/>
            <person name="Natvig D."/>
            <person name="Lalanne C."/>
            <person name="Gautier V."/>
            <person name="Ament-Velasquez S.L."/>
            <person name="Kruys A."/>
            <person name="Hutchinson M.I."/>
            <person name="Powell A.J."/>
            <person name="Barry K."/>
            <person name="Miller A.N."/>
            <person name="Grigoriev I.V."/>
            <person name="Debuchy R."/>
            <person name="Gladieux P."/>
            <person name="Thoren M.H."/>
            <person name="Johannesson H."/>
        </authorList>
    </citation>
    <scope>NUCLEOTIDE SEQUENCE</scope>
    <source>
        <strain evidence="2">CBS 560.94</strain>
    </source>
</reference>